<dbReference type="PANTHER" id="PTHR30136">
    <property type="entry name" value="HELIX-TURN-HELIX TRANSCRIPTIONAL REGULATOR, ICLR FAMILY"/>
    <property type="match status" value="1"/>
</dbReference>
<dbReference type="AlphaFoldDB" id="A0A511X966"/>
<dbReference type="Pfam" id="PF09339">
    <property type="entry name" value="HTH_IclR"/>
    <property type="match status" value="1"/>
</dbReference>
<organism evidence="6 7">
    <name type="scientific">Acetobacter nitrogenifigens DSM 23921 = NBRC 105050</name>
    <dbReference type="NCBI Taxonomy" id="1120919"/>
    <lineage>
        <taxon>Bacteria</taxon>
        <taxon>Pseudomonadati</taxon>
        <taxon>Pseudomonadota</taxon>
        <taxon>Alphaproteobacteria</taxon>
        <taxon>Acetobacterales</taxon>
        <taxon>Acetobacteraceae</taxon>
        <taxon>Acetobacter</taxon>
    </lineage>
</organism>
<dbReference type="InterPro" id="IPR014757">
    <property type="entry name" value="Tscrpt_reg_IclR_C"/>
</dbReference>
<evidence type="ECO:0000256" key="1">
    <source>
        <dbReference type="ARBA" id="ARBA00023015"/>
    </source>
</evidence>
<evidence type="ECO:0000313" key="6">
    <source>
        <dbReference type="EMBL" id="GEN59493.1"/>
    </source>
</evidence>
<gene>
    <name evidence="6" type="ORF">ANI02nite_13770</name>
</gene>
<dbReference type="Gene3D" id="1.10.10.10">
    <property type="entry name" value="Winged helix-like DNA-binding domain superfamily/Winged helix DNA-binding domain"/>
    <property type="match status" value="1"/>
</dbReference>
<dbReference type="STRING" id="1120919.GCA_000429165_01097"/>
<dbReference type="EMBL" id="BJYF01000007">
    <property type="protein sequence ID" value="GEN59493.1"/>
    <property type="molecule type" value="Genomic_DNA"/>
</dbReference>
<reference evidence="6 7" key="1">
    <citation type="submission" date="2019-07" db="EMBL/GenBank/DDBJ databases">
        <title>Whole genome shotgun sequence of Acetobacter nitrogenifigens NBRC 105050.</title>
        <authorList>
            <person name="Hosoyama A."/>
            <person name="Uohara A."/>
            <person name="Ohji S."/>
            <person name="Ichikawa N."/>
        </authorList>
    </citation>
    <scope>NUCLEOTIDE SEQUENCE [LARGE SCALE GENOMIC DNA]</scope>
    <source>
        <strain evidence="6 7">NBRC 105050</strain>
    </source>
</reference>
<name>A0A511X966_9PROT</name>
<dbReference type="SUPFAM" id="SSF55781">
    <property type="entry name" value="GAF domain-like"/>
    <property type="match status" value="1"/>
</dbReference>
<evidence type="ECO:0000313" key="7">
    <source>
        <dbReference type="Proteomes" id="UP000321635"/>
    </source>
</evidence>
<dbReference type="InterPro" id="IPR036390">
    <property type="entry name" value="WH_DNA-bd_sf"/>
</dbReference>
<dbReference type="SMART" id="SM00346">
    <property type="entry name" value="HTH_ICLR"/>
    <property type="match status" value="1"/>
</dbReference>
<feature type="domain" description="IclR-ED" evidence="5">
    <location>
        <begin position="76"/>
        <end position="257"/>
    </location>
</feature>
<evidence type="ECO:0000259" key="5">
    <source>
        <dbReference type="PROSITE" id="PS51078"/>
    </source>
</evidence>
<dbReference type="InterPro" id="IPR029016">
    <property type="entry name" value="GAF-like_dom_sf"/>
</dbReference>
<accession>A0A511X966</accession>
<dbReference type="PROSITE" id="PS51077">
    <property type="entry name" value="HTH_ICLR"/>
    <property type="match status" value="1"/>
</dbReference>
<dbReference type="PANTHER" id="PTHR30136:SF34">
    <property type="entry name" value="TRANSCRIPTIONAL REGULATOR"/>
    <property type="match status" value="1"/>
</dbReference>
<dbReference type="GO" id="GO:0003700">
    <property type="term" value="F:DNA-binding transcription factor activity"/>
    <property type="evidence" value="ECO:0007669"/>
    <property type="project" value="TreeGrafter"/>
</dbReference>
<keyword evidence="3" id="KW-0804">Transcription</keyword>
<dbReference type="SUPFAM" id="SSF46785">
    <property type="entry name" value="Winged helix' DNA-binding domain"/>
    <property type="match status" value="1"/>
</dbReference>
<evidence type="ECO:0000256" key="2">
    <source>
        <dbReference type="ARBA" id="ARBA00023125"/>
    </source>
</evidence>
<dbReference type="GO" id="GO:0003677">
    <property type="term" value="F:DNA binding"/>
    <property type="evidence" value="ECO:0007669"/>
    <property type="project" value="UniProtKB-KW"/>
</dbReference>
<dbReference type="InterPro" id="IPR005471">
    <property type="entry name" value="Tscrpt_reg_IclR_N"/>
</dbReference>
<feature type="domain" description="HTH iclR-type" evidence="4">
    <location>
        <begin position="15"/>
        <end position="75"/>
    </location>
</feature>
<proteinExistence type="predicted"/>
<dbReference type="Proteomes" id="UP000321635">
    <property type="component" value="Unassembled WGS sequence"/>
</dbReference>
<dbReference type="Pfam" id="PF01614">
    <property type="entry name" value="IclR_C"/>
    <property type="match status" value="1"/>
</dbReference>
<dbReference type="PROSITE" id="PS51078">
    <property type="entry name" value="ICLR_ED"/>
    <property type="match status" value="1"/>
</dbReference>
<evidence type="ECO:0000259" key="4">
    <source>
        <dbReference type="PROSITE" id="PS51077"/>
    </source>
</evidence>
<keyword evidence="7" id="KW-1185">Reference proteome</keyword>
<keyword evidence="1" id="KW-0805">Transcription regulation</keyword>
<dbReference type="Gene3D" id="3.30.450.40">
    <property type="match status" value="1"/>
</dbReference>
<dbReference type="InterPro" id="IPR036388">
    <property type="entry name" value="WH-like_DNA-bd_sf"/>
</dbReference>
<evidence type="ECO:0000256" key="3">
    <source>
        <dbReference type="ARBA" id="ARBA00023163"/>
    </source>
</evidence>
<comment type="caution">
    <text evidence="6">The sequence shown here is derived from an EMBL/GenBank/DDBJ whole genome shotgun (WGS) entry which is preliminary data.</text>
</comment>
<dbReference type="InterPro" id="IPR050707">
    <property type="entry name" value="HTH_MetabolicPath_Reg"/>
</dbReference>
<sequence>MPLKNRTDKASRDFVDALARGLDVLLTCADASEGLTLAEVARRTDTTRASARRSLLTLVAKGYLVSDGRLFSLTPKVLALAAPMISAPLTRNVQPVLDELSNRFDESFSVAVLSGSDIIYLARAEARRIVSLNLGPGTRLPAWCTSLGRVLLADLLPADWARLIPPVLVQRTVTTKTDRTLLLQELRRVAEDGYSILDEELEPGLRSLAVPIRRQGKQVVAALNVGTQSHRTSRNDLEEVFLPALKQAADIVAPAFY</sequence>
<dbReference type="GO" id="GO:0045892">
    <property type="term" value="P:negative regulation of DNA-templated transcription"/>
    <property type="evidence" value="ECO:0007669"/>
    <property type="project" value="TreeGrafter"/>
</dbReference>
<keyword evidence="2" id="KW-0238">DNA-binding</keyword>
<protein>
    <submittedName>
        <fullName evidence="6">IclR family transcriptional regulator</fullName>
    </submittedName>
</protein>